<dbReference type="AlphaFoldDB" id="A0AAN9I202"/>
<gene>
    <name evidence="1" type="ORF">RJT34_30463</name>
</gene>
<evidence type="ECO:0000313" key="1">
    <source>
        <dbReference type="EMBL" id="KAK7262882.1"/>
    </source>
</evidence>
<accession>A0AAN9I202</accession>
<evidence type="ECO:0000313" key="2">
    <source>
        <dbReference type="Proteomes" id="UP001359559"/>
    </source>
</evidence>
<dbReference type="Proteomes" id="UP001359559">
    <property type="component" value="Unassembled WGS sequence"/>
</dbReference>
<protein>
    <submittedName>
        <fullName evidence="1">Uncharacterized protein</fullName>
    </submittedName>
</protein>
<comment type="caution">
    <text evidence="1">The sequence shown here is derived from an EMBL/GenBank/DDBJ whole genome shotgun (WGS) entry which is preliminary data.</text>
</comment>
<dbReference type="EMBL" id="JAYKXN010000008">
    <property type="protein sequence ID" value="KAK7262882.1"/>
    <property type="molecule type" value="Genomic_DNA"/>
</dbReference>
<proteinExistence type="predicted"/>
<name>A0AAN9I202_CLITE</name>
<organism evidence="1 2">
    <name type="scientific">Clitoria ternatea</name>
    <name type="common">Butterfly pea</name>
    <dbReference type="NCBI Taxonomy" id="43366"/>
    <lineage>
        <taxon>Eukaryota</taxon>
        <taxon>Viridiplantae</taxon>
        <taxon>Streptophyta</taxon>
        <taxon>Embryophyta</taxon>
        <taxon>Tracheophyta</taxon>
        <taxon>Spermatophyta</taxon>
        <taxon>Magnoliopsida</taxon>
        <taxon>eudicotyledons</taxon>
        <taxon>Gunneridae</taxon>
        <taxon>Pentapetalae</taxon>
        <taxon>rosids</taxon>
        <taxon>fabids</taxon>
        <taxon>Fabales</taxon>
        <taxon>Fabaceae</taxon>
        <taxon>Papilionoideae</taxon>
        <taxon>50 kb inversion clade</taxon>
        <taxon>NPAAA clade</taxon>
        <taxon>indigoferoid/millettioid clade</taxon>
        <taxon>Phaseoleae</taxon>
        <taxon>Clitoria</taxon>
    </lineage>
</organism>
<keyword evidence="2" id="KW-1185">Reference proteome</keyword>
<reference evidence="1 2" key="1">
    <citation type="submission" date="2024-01" db="EMBL/GenBank/DDBJ databases">
        <title>The genomes of 5 underutilized Papilionoideae crops provide insights into root nodulation and disease resistance.</title>
        <authorList>
            <person name="Yuan L."/>
        </authorList>
    </citation>
    <scope>NUCLEOTIDE SEQUENCE [LARGE SCALE GENOMIC DNA]</scope>
    <source>
        <strain evidence="1">LY-2023</strain>
        <tissue evidence="1">Leaf</tissue>
    </source>
</reference>
<sequence>MGLFLGVVGGADDNGVVCNRDDTREGRRVVESSVDETTELRCCWEGRHCMLRPAYAVFTNYLHKHKLYHHEEEAQVQGNVRADDDNSVWKKALRITTGLYKWESQCNMQCRPSQQHHSCRLIHRRLHHVSSFACVFPAADNSIVVSTSYYSQKQPHSWNIL</sequence>